<dbReference type="Proteomes" id="UP000030748">
    <property type="component" value="Unassembled WGS sequence"/>
</dbReference>
<dbReference type="AlphaFoldDB" id="A0A022R3M7"/>
<dbReference type="eggNOG" id="ENOG502SIMH">
    <property type="taxonomic scope" value="Eukaryota"/>
</dbReference>
<dbReference type="KEGG" id="egt:105961540"/>
<organism evidence="4 5">
    <name type="scientific">Erythranthe guttata</name>
    <name type="common">Yellow monkey flower</name>
    <name type="synonym">Mimulus guttatus</name>
    <dbReference type="NCBI Taxonomy" id="4155"/>
    <lineage>
        <taxon>Eukaryota</taxon>
        <taxon>Viridiplantae</taxon>
        <taxon>Streptophyta</taxon>
        <taxon>Embryophyta</taxon>
        <taxon>Tracheophyta</taxon>
        <taxon>Spermatophyta</taxon>
        <taxon>Magnoliopsida</taxon>
        <taxon>eudicotyledons</taxon>
        <taxon>Gunneridae</taxon>
        <taxon>Pentapetalae</taxon>
        <taxon>asterids</taxon>
        <taxon>lamiids</taxon>
        <taxon>Lamiales</taxon>
        <taxon>Phrymaceae</taxon>
        <taxon>Erythranthe</taxon>
    </lineage>
</organism>
<comment type="similarity">
    <text evidence="1">Belongs to the plant acyltransferase family.</text>
</comment>
<evidence type="ECO:0000256" key="1">
    <source>
        <dbReference type="ARBA" id="ARBA00009861"/>
    </source>
</evidence>
<dbReference type="PANTHER" id="PTHR31623">
    <property type="entry name" value="F21J9.9"/>
    <property type="match status" value="1"/>
</dbReference>
<keyword evidence="2" id="KW-0808">Transferase</keyword>
<evidence type="ECO:0000313" key="5">
    <source>
        <dbReference type="Proteomes" id="UP000030748"/>
    </source>
</evidence>
<keyword evidence="5" id="KW-1185">Reference proteome</keyword>
<dbReference type="InterPro" id="IPR023213">
    <property type="entry name" value="CAT-like_dom_sf"/>
</dbReference>
<name>A0A022R3M7_ERYGU</name>
<dbReference type="PhylomeDB" id="A0A022R3M7"/>
<dbReference type="EMBL" id="KI630716">
    <property type="protein sequence ID" value="EYU34213.1"/>
    <property type="molecule type" value="Genomic_DNA"/>
</dbReference>
<proteinExistence type="inferred from homology"/>
<dbReference type="PANTHER" id="PTHR31623:SF124">
    <property type="entry name" value="VINORINE SYNTHASE-RELATED"/>
    <property type="match status" value="1"/>
</dbReference>
<dbReference type="STRING" id="4155.A0A022R3M7"/>
<reference evidence="4 5" key="1">
    <citation type="journal article" date="2013" name="Proc. Natl. Acad. Sci. U.S.A.">
        <title>Fine-scale variation in meiotic recombination in Mimulus inferred from population shotgun sequencing.</title>
        <authorList>
            <person name="Hellsten U."/>
            <person name="Wright K.M."/>
            <person name="Jenkins J."/>
            <person name="Shu S."/>
            <person name="Yuan Y."/>
            <person name="Wessler S.R."/>
            <person name="Schmutz J."/>
            <person name="Willis J.H."/>
            <person name="Rokhsar D.S."/>
        </authorList>
    </citation>
    <scope>NUCLEOTIDE SEQUENCE [LARGE SCALE GENOMIC DNA]</scope>
    <source>
        <strain evidence="5">cv. DUN x IM62</strain>
    </source>
</reference>
<protein>
    <submittedName>
        <fullName evidence="4">Uncharacterized protein</fullName>
    </submittedName>
</protein>
<dbReference type="Gene3D" id="3.30.559.10">
    <property type="entry name" value="Chloramphenicol acetyltransferase-like domain"/>
    <property type="match status" value="2"/>
</dbReference>
<evidence type="ECO:0000313" key="4">
    <source>
        <dbReference type="EMBL" id="EYU34213.1"/>
    </source>
</evidence>
<gene>
    <name evidence="4" type="ORF">MIMGU_mgv1a025853mg</name>
</gene>
<dbReference type="GO" id="GO:0016746">
    <property type="term" value="F:acyltransferase activity"/>
    <property type="evidence" value="ECO:0007669"/>
    <property type="project" value="UniProtKB-KW"/>
</dbReference>
<dbReference type="OrthoDB" id="671439at2759"/>
<dbReference type="Pfam" id="PF02458">
    <property type="entry name" value="Transferase"/>
    <property type="match status" value="1"/>
</dbReference>
<dbReference type="OMA" id="FAVANCA"/>
<accession>A0A022R3M7</accession>
<evidence type="ECO:0000256" key="2">
    <source>
        <dbReference type="ARBA" id="ARBA00022679"/>
    </source>
</evidence>
<sequence>MKVDVVSRKLVKPCTPTPTNLKNYHISFMDELNPTMNVVGILYYKGATAEHLHHLEQSLSKILPQFYPFSGRYMKHDHLVLCTDQGAQLIEANVDIELLQVIEPNSSIKPEQLNDLLPCEIGEADEETDPILSVQINKFTCGGIAIGICISHRIVDACSLGTFISAWSNASLAKVDDTKEIISPTFDGPVFFPGKNFPNPEFGTTRSSDNGLYNIVCRRLMFDKNAISCLKTGATTAKTGGRLISRVQVISGLIMKAISMIDSTRALFVAQAVNMRERTIPVIPKHSCGNLAALAITECSAEESRKMGYEDFVRLLGGDARKTVGDCAQILSEGGYGDKFLIDGSHYASEKSLRSDVNVVWMTDWSKFRFYEADLGFGKPVWASVTNVVIKNHVLLMSNKEGDGIEAWVNLEENDMGNFDREINNLFVKLSLEMHAIGPGPGAATWS</sequence>
<keyword evidence="3" id="KW-0012">Acyltransferase</keyword>
<evidence type="ECO:0000256" key="3">
    <source>
        <dbReference type="ARBA" id="ARBA00023315"/>
    </source>
</evidence>